<protein>
    <submittedName>
        <fullName evidence="2">Unannotated protein</fullName>
    </submittedName>
</protein>
<keyword evidence="1" id="KW-1133">Transmembrane helix</keyword>
<keyword evidence="1" id="KW-0812">Transmembrane</keyword>
<dbReference type="EMBL" id="CAFBOG010000070">
    <property type="protein sequence ID" value="CAB4979070.1"/>
    <property type="molecule type" value="Genomic_DNA"/>
</dbReference>
<dbReference type="AlphaFoldDB" id="A0A6J7MD43"/>
<evidence type="ECO:0000256" key="1">
    <source>
        <dbReference type="SAM" id="Phobius"/>
    </source>
</evidence>
<organism evidence="2">
    <name type="scientific">freshwater metagenome</name>
    <dbReference type="NCBI Taxonomy" id="449393"/>
    <lineage>
        <taxon>unclassified sequences</taxon>
        <taxon>metagenomes</taxon>
        <taxon>ecological metagenomes</taxon>
    </lineage>
</organism>
<sequence length="76" mass="8518">MGHGPARRRDWSYLLVGRIYGWYMLVVHVGGTCSWYLLVVPVGRICLGTRADFSGDHPHSGRYRADSIPLGQFLLG</sequence>
<gene>
    <name evidence="2" type="ORF">UFOPK3914_00921</name>
</gene>
<evidence type="ECO:0000313" key="2">
    <source>
        <dbReference type="EMBL" id="CAB4979070.1"/>
    </source>
</evidence>
<feature type="transmembrane region" description="Helical" evidence="1">
    <location>
        <begin position="20"/>
        <end position="40"/>
    </location>
</feature>
<proteinExistence type="predicted"/>
<accession>A0A6J7MD43</accession>
<keyword evidence="1" id="KW-0472">Membrane</keyword>
<name>A0A6J7MD43_9ZZZZ</name>
<reference evidence="2" key="1">
    <citation type="submission" date="2020-05" db="EMBL/GenBank/DDBJ databases">
        <authorList>
            <person name="Chiriac C."/>
            <person name="Salcher M."/>
            <person name="Ghai R."/>
            <person name="Kavagutti S V."/>
        </authorList>
    </citation>
    <scope>NUCLEOTIDE SEQUENCE</scope>
</reference>